<keyword evidence="1" id="KW-0175">Coiled coil</keyword>
<protein>
    <submittedName>
        <fullName evidence="2">Uncharacterized protein</fullName>
    </submittedName>
</protein>
<proteinExistence type="predicted"/>
<dbReference type="AlphaFoldDB" id="A0A3F2RUQ2"/>
<feature type="coiled-coil region" evidence="1">
    <location>
        <begin position="78"/>
        <end position="105"/>
    </location>
</feature>
<evidence type="ECO:0000256" key="1">
    <source>
        <dbReference type="SAM" id="Coils"/>
    </source>
</evidence>
<name>A0A3F2RUQ2_9STRA</name>
<sequence length="339" mass="38745">MGLRFKVRDLRMDTFSCHLVVTLEPFLVGGEEHFFLHLALEFVCQVLFCGLQDVYLCLEVILLLFKPARTNSVNERDLELVRCELKNARDQAHQFEDKHSTTRAELDAAVAARSRLGQLQDGLEDPQRHHEMATERVHTEVTDFKSEPHVLQQNRLQIKPVDPRVYDHNSKWQEQDEAGKARRQALECKTSKATMTATSIKTATRVKFSSVIFRCVVIESFSSVGVSKWVTNSARTEAFTVEPNGVAEPETENATLHEEAQELKNRLRSSRTPPTRFSFSRLRRVVVPPVQIPPELAAPNAISNIVGGAKIPMTRAMWNRHRARMMRRLPGRIDERVAW</sequence>
<accession>A0A3F2RUQ2</accession>
<evidence type="ECO:0000313" key="3">
    <source>
        <dbReference type="Proteomes" id="UP000277300"/>
    </source>
</evidence>
<dbReference type="OrthoDB" id="166729at2759"/>
<reference evidence="2 3" key="1">
    <citation type="submission" date="2018-07" db="EMBL/GenBank/DDBJ databases">
        <title>Genome sequencing of oomycete isolates from Chile give support for New Zealand origin for Phytophthora kernoviae and make available the first Nothophytophthora sp. genome.</title>
        <authorList>
            <person name="Studholme D.J."/>
            <person name="Sanfuentes E."/>
            <person name="Panda P."/>
            <person name="Hill R."/>
            <person name="Sambles C."/>
            <person name="Grant M."/>
            <person name="Williams N.M."/>
            <person name="Mcdougal R.L."/>
        </authorList>
    </citation>
    <scope>NUCLEOTIDE SEQUENCE [LARGE SCALE GENOMIC DNA]</scope>
    <source>
        <strain evidence="2">Chile6</strain>
    </source>
</reference>
<dbReference type="EMBL" id="MBDO02000070">
    <property type="protein sequence ID" value="RLN64589.1"/>
    <property type="molecule type" value="Genomic_DNA"/>
</dbReference>
<comment type="caution">
    <text evidence="2">The sequence shown here is derived from an EMBL/GenBank/DDBJ whole genome shotgun (WGS) entry which is preliminary data.</text>
</comment>
<organism evidence="2 3">
    <name type="scientific">Phytophthora kernoviae</name>
    <dbReference type="NCBI Taxonomy" id="325452"/>
    <lineage>
        <taxon>Eukaryota</taxon>
        <taxon>Sar</taxon>
        <taxon>Stramenopiles</taxon>
        <taxon>Oomycota</taxon>
        <taxon>Peronosporomycetes</taxon>
        <taxon>Peronosporales</taxon>
        <taxon>Peronosporaceae</taxon>
        <taxon>Phytophthora</taxon>
    </lineage>
</organism>
<evidence type="ECO:0000313" key="2">
    <source>
        <dbReference type="EMBL" id="RLN64589.1"/>
    </source>
</evidence>
<gene>
    <name evidence="2" type="ORF">BBP00_00003385</name>
</gene>
<dbReference type="Proteomes" id="UP000277300">
    <property type="component" value="Unassembled WGS sequence"/>
</dbReference>